<gene>
    <name evidence="2" type="ORF">NG821_03740</name>
</gene>
<accession>A0ABT1BW81</accession>
<organism evidence="2 3">
    <name type="scientific">Segatella cerevisiae</name>
    <dbReference type="NCBI Taxonomy" id="2053716"/>
    <lineage>
        <taxon>Bacteria</taxon>
        <taxon>Pseudomonadati</taxon>
        <taxon>Bacteroidota</taxon>
        <taxon>Bacteroidia</taxon>
        <taxon>Bacteroidales</taxon>
        <taxon>Prevotellaceae</taxon>
        <taxon>Segatella</taxon>
    </lineage>
</organism>
<dbReference type="Proteomes" id="UP001204015">
    <property type="component" value="Unassembled WGS sequence"/>
</dbReference>
<keyword evidence="1" id="KW-0732">Signal</keyword>
<feature type="signal peptide" evidence="1">
    <location>
        <begin position="1"/>
        <end position="22"/>
    </location>
</feature>
<reference evidence="2 3" key="1">
    <citation type="submission" date="2022-06" db="EMBL/GenBank/DDBJ databases">
        <title>A taxonomic note on the genus Prevotella: Description of four novel genera and emended description of the genera Hallella and Xylanibacter.</title>
        <authorList>
            <person name="Hitch T.C.A."/>
        </authorList>
    </citation>
    <scope>NUCLEOTIDE SEQUENCE [LARGE SCALE GENOMIC DNA]</scope>
    <source>
        <strain evidence="2 3">DSM 100619</strain>
    </source>
</reference>
<feature type="chain" id="PRO_5046703407" description="Lipocalin-like domain-containing protein" evidence="1">
    <location>
        <begin position="23"/>
        <end position="149"/>
    </location>
</feature>
<comment type="caution">
    <text evidence="2">The sequence shown here is derived from an EMBL/GenBank/DDBJ whole genome shotgun (WGS) entry which is preliminary data.</text>
</comment>
<proteinExistence type="predicted"/>
<keyword evidence="3" id="KW-1185">Reference proteome</keyword>
<name>A0ABT1BW81_9BACT</name>
<dbReference type="RefSeq" id="WP_252760326.1">
    <property type="nucleotide sequence ID" value="NZ_JAMXLY010000009.1"/>
</dbReference>
<protein>
    <recommendedName>
        <fullName evidence="4">Lipocalin-like domain-containing protein</fullName>
    </recommendedName>
</protein>
<dbReference type="EMBL" id="JAMXLY010000009">
    <property type="protein sequence ID" value="MCO6024965.1"/>
    <property type="molecule type" value="Genomic_DNA"/>
</dbReference>
<dbReference type="PROSITE" id="PS51257">
    <property type="entry name" value="PROKAR_LIPOPROTEIN"/>
    <property type="match status" value="1"/>
</dbReference>
<evidence type="ECO:0008006" key="4">
    <source>
        <dbReference type="Google" id="ProtNLM"/>
    </source>
</evidence>
<evidence type="ECO:0000256" key="1">
    <source>
        <dbReference type="SAM" id="SignalP"/>
    </source>
</evidence>
<evidence type="ECO:0000313" key="3">
    <source>
        <dbReference type="Proteomes" id="UP001204015"/>
    </source>
</evidence>
<sequence>MKRFTVFLALALISFFSIFLTSCDKDQQTAIELWGTWKGTINVKAFNSRHTKYTYTVWHFEGKPGSRQGNGWERDFGQDGSSYKSDFRWAVSDGVIQLTYNNDSWSTVYIYDWSISGEDDNSKYFDGQIDDGSGNRIRFQLDYDYDNRY</sequence>
<evidence type="ECO:0000313" key="2">
    <source>
        <dbReference type="EMBL" id="MCO6024965.1"/>
    </source>
</evidence>